<protein>
    <submittedName>
        <fullName evidence="2">Uncharacterized protein</fullName>
    </submittedName>
</protein>
<evidence type="ECO:0000256" key="1">
    <source>
        <dbReference type="SAM" id="MobiDB-lite"/>
    </source>
</evidence>
<name>A0A940SKF3_9BACI</name>
<dbReference type="RefSeq" id="WP_209406727.1">
    <property type="nucleotide sequence ID" value="NZ_JAGIYQ010000010.1"/>
</dbReference>
<dbReference type="EMBL" id="JAGIYQ010000010">
    <property type="protein sequence ID" value="MBP0726391.1"/>
    <property type="molecule type" value="Genomic_DNA"/>
</dbReference>
<keyword evidence="3" id="KW-1185">Reference proteome</keyword>
<comment type="caution">
    <text evidence="2">The sequence shown here is derived from an EMBL/GenBank/DDBJ whole genome shotgun (WGS) entry which is preliminary data.</text>
</comment>
<feature type="region of interest" description="Disordered" evidence="1">
    <location>
        <begin position="1"/>
        <end position="45"/>
    </location>
</feature>
<evidence type="ECO:0000313" key="3">
    <source>
        <dbReference type="Proteomes" id="UP000682134"/>
    </source>
</evidence>
<gene>
    <name evidence="2" type="ORF">J5Y03_14610</name>
</gene>
<evidence type="ECO:0000313" key="2">
    <source>
        <dbReference type="EMBL" id="MBP0726391.1"/>
    </source>
</evidence>
<organism evidence="2 3">
    <name type="scientific">Gottfriedia endophytica</name>
    <dbReference type="NCBI Taxonomy" id="2820819"/>
    <lineage>
        <taxon>Bacteria</taxon>
        <taxon>Bacillati</taxon>
        <taxon>Bacillota</taxon>
        <taxon>Bacilli</taxon>
        <taxon>Bacillales</taxon>
        <taxon>Bacillaceae</taxon>
        <taxon>Gottfriedia</taxon>
    </lineage>
</organism>
<dbReference type="Proteomes" id="UP000682134">
    <property type="component" value="Unassembled WGS sequence"/>
</dbReference>
<dbReference type="AlphaFoldDB" id="A0A940SKF3"/>
<reference evidence="2" key="1">
    <citation type="submission" date="2021-04" db="EMBL/GenBank/DDBJ databases">
        <title>Genome seq and assembly of Bacillus sp.</title>
        <authorList>
            <person name="Chhetri G."/>
        </authorList>
    </citation>
    <scope>NUCLEOTIDE SEQUENCE</scope>
    <source>
        <strain evidence="2">RG28</strain>
    </source>
</reference>
<accession>A0A940SKF3</accession>
<proteinExistence type="predicted"/>
<feature type="compositionally biased region" description="Basic and acidic residues" evidence="1">
    <location>
        <begin position="30"/>
        <end position="45"/>
    </location>
</feature>
<sequence length="45" mass="5200">MSHAAGGSKKNWPNDANHVDAKTKAFQKRQSKEKQQNLMDEKYPR</sequence>